<keyword evidence="3" id="KW-0520">NAD</keyword>
<dbReference type="PANTHER" id="PTHR11496">
    <property type="entry name" value="ALCOHOL DEHYDROGENASE"/>
    <property type="match status" value="1"/>
</dbReference>
<reference evidence="6 7" key="1">
    <citation type="submission" date="2021-01" db="EMBL/GenBank/DDBJ databases">
        <title>Genomic Encyclopedia of Type Strains, Phase IV (KMG-IV): sequencing the most valuable type-strain genomes for metagenomic binning, comparative biology and taxonomic classification.</title>
        <authorList>
            <person name="Goeker M."/>
        </authorList>
    </citation>
    <scope>NUCLEOTIDE SEQUENCE [LARGE SCALE GENOMIC DNA]</scope>
    <source>
        <strain evidence="6 7">DSM 25540</strain>
    </source>
</reference>
<evidence type="ECO:0000256" key="2">
    <source>
        <dbReference type="ARBA" id="ARBA00023002"/>
    </source>
</evidence>
<comment type="caution">
    <text evidence="6">The sequence shown here is derived from an EMBL/GenBank/DDBJ whole genome shotgun (WGS) entry which is preliminary data.</text>
</comment>
<dbReference type="Proteomes" id="UP000741863">
    <property type="component" value="Unassembled WGS sequence"/>
</dbReference>
<evidence type="ECO:0000259" key="5">
    <source>
        <dbReference type="Pfam" id="PF25137"/>
    </source>
</evidence>
<dbReference type="PROSITE" id="PS00913">
    <property type="entry name" value="ADH_IRON_1"/>
    <property type="match status" value="1"/>
</dbReference>
<feature type="domain" description="Alcohol dehydrogenase iron-type/glycerol dehydrogenase GldA" evidence="4">
    <location>
        <begin position="12"/>
        <end position="182"/>
    </location>
</feature>
<accession>A0ABS2PF53</accession>
<dbReference type="Pfam" id="PF00465">
    <property type="entry name" value="Fe-ADH"/>
    <property type="match status" value="1"/>
</dbReference>
<evidence type="ECO:0000313" key="7">
    <source>
        <dbReference type="Proteomes" id="UP000741863"/>
    </source>
</evidence>
<keyword evidence="2" id="KW-0560">Oxidoreductase</keyword>
<dbReference type="PANTHER" id="PTHR11496:SF102">
    <property type="entry name" value="ALCOHOL DEHYDROGENASE 4"/>
    <property type="match status" value="1"/>
</dbReference>
<evidence type="ECO:0000313" key="6">
    <source>
        <dbReference type="EMBL" id="MBM7633448.1"/>
    </source>
</evidence>
<dbReference type="InterPro" id="IPR001670">
    <property type="entry name" value="ADH_Fe/GldA"/>
</dbReference>
<evidence type="ECO:0000256" key="1">
    <source>
        <dbReference type="ARBA" id="ARBA00007358"/>
    </source>
</evidence>
<comment type="similarity">
    <text evidence="1">Belongs to the iron-containing alcohol dehydrogenase family.</text>
</comment>
<proteinExistence type="inferred from homology"/>
<dbReference type="InterPro" id="IPR018211">
    <property type="entry name" value="ADH_Fe_CS"/>
</dbReference>
<keyword evidence="7" id="KW-1185">Reference proteome</keyword>
<gene>
    <name evidence="6" type="ORF">JOD17_002542</name>
</gene>
<dbReference type="InterPro" id="IPR039697">
    <property type="entry name" value="Alcohol_dehydrogenase_Fe"/>
</dbReference>
<dbReference type="Gene3D" id="3.40.50.1970">
    <property type="match status" value="1"/>
</dbReference>
<dbReference type="SUPFAM" id="SSF56796">
    <property type="entry name" value="Dehydroquinate synthase-like"/>
    <property type="match status" value="1"/>
</dbReference>
<dbReference type="PROSITE" id="PS00060">
    <property type="entry name" value="ADH_IRON_2"/>
    <property type="match status" value="1"/>
</dbReference>
<evidence type="ECO:0000259" key="4">
    <source>
        <dbReference type="Pfam" id="PF00465"/>
    </source>
</evidence>
<evidence type="ECO:0000256" key="3">
    <source>
        <dbReference type="ARBA" id="ARBA00023027"/>
    </source>
</evidence>
<dbReference type="RefSeq" id="WP_204698096.1">
    <property type="nucleotide sequence ID" value="NZ_JAFBEC010000007.1"/>
</dbReference>
<name>A0ABS2PF53_9BACL</name>
<dbReference type="Pfam" id="PF25137">
    <property type="entry name" value="ADH_Fe_C"/>
    <property type="match status" value="1"/>
</dbReference>
<dbReference type="InterPro" id="IPR056798">
    <property type="entry name" value="ADH_Fe_C"/>
</dbReference>
<organism evidence="6 7">
    <name type="scientific">Geomicrobium sediminis</name>
    <dbReference type="NCBI Taxonomy" id="1347788"/>
    <lineage>
        <taxon>Bacteria</taxon>
        <taxon>Bacillati</taxon>
        <taxon>Bacillota</taxon>
        <taxon>Bacilli</taxon>
        <taxon>Bacillales</taxon>
        <taxon>Geomicrobium</taxon>
    </lineage>
</organism>
<protein>
    <submittedName>
        <fullName evidence="6">Alcohol dehydrogenase class IV</fullName>
    </submittedName>
</protein>
<sequence>MSTIQFQFFVGTSVVFQRDASLTLHDQLQKLGKKRPLVLTDQGIMDAGIANVVTNKLDEHTYDYEVMHDIPANPPSKVVMKGATLIQNQQFDSIVAVGGGSVMDAAKAISIMSANDGSINDYDAIIGNRTFEKQGPPLITIPTTSGTGSEVTQWAVITNEETGRKQAIGHPFMSPVIALVDPVLTLKLPKVLTAATGSDALTHAIEAYTSKNTMNNNSPLIDHIALEAIAMISRSLERAVTNGEDLEAREEMMAGSLLAGIAFQNAGLGNTHALAHPLGGKFNVPHGIANANLLPVVMAYNVDACPDRFETIANIFEPGGRKKASDAVVFVEQLIERIGIPSLSEYEMTESDYKQMAKDATTDVSSFTNPKETTEETFFELYLKASKLTV</sequence>
<feature type="domain" description="Fe-containing alcohol dehydrogenase-like C-terminal" evidence="5">
    <location>
        <begin position="193"/>
        <end position="385"/>
    </location>
</feature>
<dbReference type="EMBL" id="JAFBEC010000007">
    <property type="protein sequence ID" value="MBM7633448.1"/>
    <property type="molecule type" value="Genomic_DNA"/>
</dbReference>
<dbReference type="Gene3D" id="1.20.1090.10">
    <property type="entry name" value="Dehydroquinate synthase-like - alpha domain"/>
    <property type="match status" value="1"/>
</dbReference>
<dbReference type="CDD" id="cd08551">
    <property type="entry name" value="Fe-ADH"/>
    <property type="match status" value="1"/>
</dbReference>